<dbReference type="GO" id="GO:0006281">
    <property type="term" value="P:DNA repair"/>
    <property type="evidence" value="ECO:0007669"/>
    <property type="project" value="UniProtKB-UniRule"/>
</dbReference>
<evidence type="ECO:0000256" key="6">
    <source>
        <dbReference type="HAMAP-Rule" id="MF_00031"/>
    </source>
</evidence>
<sequence>MYRYIKGSVQEIVDGHMVVENNGIGYLMSISHNTMHAVEIGEDIKIYTKLIVREDEMSLCGFIETEEMEMFELLIGVSSIGPKSAMNILSFPEAGNMPDYIMGGDVKSLSKFPGIGKKTAERIILELRDKLKKKNIGQIGMSPLKKTDSGSQNEAIQALMALGYSQAESAEAVGSVTQESADAQEIIKLALKHLMR</sequence>
<name>A0A069RH22_PEPLI</name>
<comment type="function">
    <text evidence="6">The RuvA-RuvB-RuvC complex processes Holliday junction (HJ) DNA during genetic recombination and DNA repair, while the RuvA-RuvB complex plays an important role in the rescue of blocked DNA replication forks via replication fork reversal (RFR). RuvA specifically binds to HJ cruciform DNA, conferring on it an open structure. The RuvB hexamer acts as an ATP-dependent pump, pulling dsDNA into and through the RuvAB complex. HJ branch migration allows RuvC to scan DNA until it finds its consensus sequence, where it cleaves and resolves the cruciform DNA.</text>
</comment>
<evidence type="ECO:0000256" key="2">
    <source>
        <dbReference type="ARBA" id="ARBA00022763"/>
    </source>
</evidence>
<dbReference type="SUPFAM" id="SSF46929">
    <property type="entry name" value="DNA helicase RuvA subunit, C-terminal domain"/>
    <property type="match status" value="1"/>
</dbReference>
<evidence type="ECO:0000313" key="8">
    <source>
        <dbReference type="EMBL" id="KDR96078.1"/>
    </source>
</evidence>
<evidence type="ECO:0000256" key="4">
    <source>
        <dbReference type="ARBA" id="ARBA00023172"/>
    </source>
</evidence>
<dbReference type="GO" id="GO:0005524">
    <property type="term" value="F:ATP binding"/>
    <property type="evidence" value="ECO:0007669"/>
    <property type="project" value="InterPro"/>
</dbReference>
<dbReference type="CDD" id="cd14332">
    <property type="entry name" value="UBA_RuvA_C"/>
    <property type="match status" value="1"/>
</dbReference>
<dbReference type="GO" id="GO:0005737">
    <property type="term" value="C:cytoplasm"/>
    <property type="evidence" value="ECO:0007669"/>
    <property type="project" value="UniProtKB-SubCell"/>
</dbReference>
<dbReference type="InterPro" id="IPR013849">
    <property type="entry name" value="DNA_helicase_Holl-junc_RuvA_I"/>
</dbReference>
<comment type="caution">
    <text evidence="8">The sequence shown here is derived from an EMBL/GenBank/DDBJ whole genome shotgun (WGS) entry which is preliminary data.</text>
</comment>
<dbReference type="GO" id="GO:0009378">
    <property type="term" value="F:four-way junction helicase activity"/>
    <property type="evidence" value="ECO:0007669"/>
    <property type="project" value="InterPro"/>
</dbReference>
<dbReference type="Pfam" id="PF07499">
    <property type="entry name" value="RuvA_C"/>
    <property type="match status" value="1"/>
</dbReference>
<reference evidence="8 9" key="1">
    <citation type="submission" date="2014-03" db="EMBL/GenBank/DDBJ databases">
        <title>Genome sequence of Clostridium litorale W6, DSM 5388.</title>
        <authorList>
            <person name="Poehlein A."/>
            <person name="Jagirdar A."/>
            <person name="Khonsari B."/>
            <person name="Chibani C.M."/>
            <person name="Gutierrez Gutierrez D.A."/>
            <person name="Davydova E."/>
            <person name="Alghaithi H.S."/>
            <person name="Nair K.P."/>
            <person name="Dhamotharan K."/>
            <person name="Chandran L."/>
            <person name="G W."/>
            <person name="Daniel R."/>
        </authorList>
    </citation>
    <scope>NUCLEOTIDE SEQUENCE [LARGE SCALE GENOMIC DNA]</scope>
    <source>
        <strain evidence="8 9">W6</strain>
    </source>
</reference>
<comment type="subunit">
    <text evidence="6">Homotetramer. Forms an RuvA(8)-RuvB(12)-Holliday junction (HJ) complex. HJ DNA is sandwiched between 2 RuvA tetramers; dsDNA enters through RuvA and exits via RuvB. An RuvB hexamer assembles on each DNA strand where it exits the tetramer. Each RuvB hexamer is contacted by two RuvA subunits (via domain III) on 2 adjacent RuvB subunits; this complex drives branch migration. In the full resolvosome a probable DNA-RuvA(4)-RuvB(12)-RuvC(2) complex forms which resolves the HJ.</text>
</comment>
<dbReference type="EMBL" id="JJMM01000005">
    <property type="protein sequence ID" value="KDR96078.1"/>
    <property type="molecule type" value="Genomic_DNA"/>
</dbReference>
<protein>
    <recommendedName>
        <fullName evidence="6">Holliday junction branch migration complex subunit RuvA</fullName>
    </recommendedName>
</protein>
<keyword evidence="5 6" id="KW-0234">DNA repair</keyword>
<dbReference type="GO" id="GO:0009379">
    <property type="term" value="C:Holliday junction helicase complex"/>
    <property type="evidence" value="ECO:0007669"/>
    <property type="project" value="InterPro"/>
</dbReference>
<dbReference type="SUPFAM" id="SSF47781">
    <property type="entry name" value="RuvA domain 2-like"/>
    <property type="match status" value="1"/>
</dbReference>
<evidence type="ECO:0000313" key="9">
    <source>
        <dbReference type="Proteomes" id="UP000027946"/>
    </source>
</evidence>
<keyword evidence="8" id="KW-0067">ATP-binding</keyword>
<keyword evidence="2 6" id="KW-0227">DNA damage</keyword>
<dbReference type="GO" id="GO:0016787">
    <property type="term" value="F:hydrolase activity"/>
    <property type="evidence" value="ECO:0007669"/>
    <property type="project" value="UniProtKB-KW"/>
</dbReference>
<dbReference type="OrthoDB" id="5293449at2"/>
<dbReference type="InterPro" id="IPR003583">
    <property type="entry name" value="Hlx-hairpin-Hlx_DNA-bd_motif"/>
</dbReference>
<keyword evidence="8" id="KW-0378">Hydrolase</keyword>
<dbReference type="AlphaFoldDB" id="A0A069RH22"/>
<dbReference type="STRING" id="1121324.CLIT_5c00900"/>
<dbReference type="Gene3D" id="1.10.150.20">
    <property type="entry name" value="5' to 3' exonuclease, C-terminal subdomain"/>
    <property type="match status" value="1"/>
</dbReference>
<gene>
    <name evidence="6 8" type="primary">ruvA</name>
    <name evidence="8" type="ORF">CLIT_5c00900</name>
</gene>
<dbReference type="Pfam" id="PF14520">
    <property type="entry name" value="HHH_5"/>
    <property type="match status" value="1"/>
</dbReference>
<accession>A0A069RH22</accession>
<dbReference type="GO" id="GO:0000400">
    <property type="term" value="F:four-way junction DNA binding"/>
    <property type="evidence" value="ECO:0007669"/>
    <property type="project" value="UniProtKB-UniRule"/>
</dbReference>
<dbReference type="SMART" id="SM00278">
    <property type="entry name" value="HhH1"/>
    <property type="match status" value="2"/>
</dbReference>
<dbReference type="InterPro" id="IPR036267">
    <property type="entry name" value="RuvA_C_sf"/>
</dbReference>
<keyword evidence="8" id="KW-0347">Helicase</keyword>
<evidence type="ECO:0000256" key="1">
    <source>
        <dbReference type="ARBA" id="ARBA00022490"/>
    </source>
</evidence>
<dbReference type="SUPFAM" id="SSF50249">
    <property type="entry name" value="Nucleic acid-binding proteins"/>
    <property type="match status" value="1"/>
</dbReference>
<keyword evidence="1 6" id="KW-0963">Cytoplasm</keyword>
<dbReference type="RefSeq" id="WP_038262655.1">
    <property type="nucleotide sequence ID" value="NZ_FSRH01000007.1"/>
</dbReference>
<dbReference type="NCBIfam" id="TIGR00084">
    <property type="entry name" value="ruvA"/>
    <property type="match status" value="1"/>
</dbReference>
<evidence type="ECO:0000256" key="3">
    <source>
        <dbReference type="ARBA" id="ARBA00023125"/>
    </source>
</evidence>
<comment type="domain">
    <text evidence="6">Has three domains with a flexible linker between the domains II and III and assumes an 'L' shape. Domain III is highly mobile and contacts RuvB.</text>
</comment>
<evidence type="ECO:0000256" key="5">
    <source>
        <dbReference type="ARBA" id="ARBA00023204"/>
    </source>
</evidence>
<keyword evidence="9" id="KW-1185">Reference proteome</keyword>
<keyword evidence="4 6" id="KW-0233">DNA recombination</keyword>
<feature type="domain" description="Helix-hairpin-helix DNA-binding motif class 1" evidence="7">
    <location>
        <begin position="107"/>
        <end position="126"/>
    </location>
</feature>
<dbReference type="Pfam" id="PF01330">
    <property type="entry name" value="RuvA_N"/>
    <property type="match status" value="1"/>
</dbReference>
<proteinExistence type="inferred from homology"/>
<keyword evidence="8" id="KW-0547">Nucleotide-binding</keyword>
<dbReference type="InterPro" id="IPR011114">
    <property type="entry name" value="RuvA_C"/>
</dbReference>
<comment type="subcellular location">
    <subcellularLocation>
        <location evidence="6">Cytoplasm</location>
    </subcellularLocation>
</comment>
<dbReference type="InterPro" id="IPR000085">
    <property type="entry name" value="RuvA"/>
</dbReference>
<feature type="region of interest" description="Domain III" evidence="6">
    <location>
        <begin position="152"/>
        <end position="196"/>
    </location>
</feature>
<dbReference type="GO" id="GO:0048476">
    <property type="term" value="C:Holliday junction resolvase complex"/>
    <property type="evidence" value="ECO:0007669"/>
    <property type="project" value="UniProtKB-UniRule"/>
</dbReference>
<feature type="domain" description="Helix-hairpin-helix DNA-binding motif class 1" evidence="7">
    <location>
        <begin position="72"/>
        <end position="91"/>
    </location>
</feature>
<dbReference type="GO" id="GO:0006310">
    <property type="term" value="P:DNA recombination"/>
    <property type="evidence" value="ECO:0007669"/>
    <property type="project" value="UniProtKB-UniRule"/>
</dbReference>
<dbReference type="Gene3D" id="2.40.50.140">
    <property type="entry name" value="Nucleic acid-binding proteins"/>
    <property type="match status" value="1"/>
</dbReference>
<evidence type="ECO:0000259" key="7">
    <source>
        <dbReference type="SMART" id="SM00278"/>
    </source>
</evidence>
<comment type="caution">
    <text evidence="6">Lacks conserved residue(s) required for the propagation of feature annotation.</text>
</comment>
<dbReference type="Proteomes" id="UP000027946">
    <property type="component" value="Unassembled WGS sequence"/>
</dbReference>
<dbReference type="Gene3D" id="1.10.8.10">
    <property type="entry name" value="DNA helicase RuvA subunit, C-terminal domain"/>
    <property type="match status" value="1"/>
</dbReference>
<comment type="similarity">
    <text evidence="6">Belongs to the RuvA family.</text>
</comment>
<dbReference type="HAMAP" id="MF_00031">
    <property type="entry name" value="DNA_HJ_migration_RuvA"/>
    <property type="match status" value="1"/>
</dbReference>
<keyword evidence="3 6" id="KW-0238">DNA-binding</keyword>
<dbReference type="eggNOG" id="COG0632">
    <property type="taxonomic scope" value="Bacteria"/>
</dbReference>
<dbReference type="InterPro" id="IPR010994">
    <property type="entry name" value="RuvA_2-like"/>
</dbReference>
<dbReference type="InterPro" id="IPR012340">
    <property type="entry name" value="NA-bd_OB-fold"/>
</dbReference>
<organism evidence="8 9">
    <name type="scientific">Peptoclostridium litorale DSM 5388</name>
    <dbReference type="NCBI Taxonomy" id="1121324"/>
    <lineage>
        <taxon>Bacteria</taxon>
        <taxon>Bacillati</taxon>
        <taxon>Bacillota</taxon>
        <taxon>Clostridia</taxon>
        <taxon>Peptostreptococcales</taxon>
        <taxon>Peptoclostridiaceae</taxon>
        <taxon>Peptoclostridium</taxon>
    </lineage>
</organism>